<organism evidence="2 3">
    <name type="scientific">Culex pipiens pipiens</name>
    <name type="common">Northern house mosquito</name>
    <dbReference type="NCBI Taxonomy" id="38569"/>
    <lineage>
        <taxon>Eukaryota</taxon>
        <taxon>Metazoa</taxon>
        <taxon>Ecdysozoa</taxon>
        <taxon>Arthropoda</taxon>
        <taxon>Hexapoda</taxon>
        <taxon>Insecta</taxon>
        <taxon>Pterygota</taxon>
        <taxon>Neoptera</taxon>
        <taxon>Endopterygota</taxon>
        <taxon>Diptera</taxon>
        <taxon>Nematocera</taxon>
        <taxon>Culicoidea</taxon>
        <taxon>Culicidae</taxon>
        <taxon>Culicinae</taxon>
        <taxon>Culicini</taxon>
        <taxon>Culex</taxon>
        <taxon>Culex</taxon>
    </lineage>
</organism>
<protein>
    <submittedName>
        <fullName evidence="2">Uncharacterized protein</fullName>
    </submittedName>
</protein>
<accession>A0ABD1CQJ0</accession>
<sequence length="457" mass="55492">MLQLVVILALLGSTLANTPFPEFQNNFAEHSQLVEPQLKEFRVENNEVRLELIHTMVTRTANLTLDMRQLTWDTWEYIENHEDTNDECLVYLRYDFDYYVWIGELDIMYMAMDMDFYMRYDAENRFNPRAFFMSRENSRAIYQTVQTLGRNRFVDSITDTVYELQDELDYYRNLWESYQVVLRDELEAMDEFAELVELELDWWYNYAMDWHRAFMGWIVEDIEYYCAILLSLIGICCSQSIPELEYFSKQFANHSCTIQPKIHNLSEQNADVRLELIHWIVAEIGNLTVEMRRLTNESWSRIEKHELMQYEECRYRMRYLRDYYVRVGELDIMRCAYDMNYYMWHDSVYRFVPRAQFVKRENSRAIHQTVQTLGRNNFVENRERVVCELEDELVYHENLWSSYRTVLYVEIEFIKPLKMLVQGQMAAWHNYAIYWHSLFMGLLEVSVEDYCGNGPWW</sequence>
<keyword evidence="1" id="KW-0732">Signal</keyword>
<reference evidence="2 3" key="1">
    <citation type="submission" date="2024-05" db="EMBL/GenBank/DDBJ databases">
        <title>Culex pipiens pipiens assembly and annotation.</title>
        <authorList>
            <person name="Alout H."/>
            <person name="Durand T."/>
        </authorList>
    </citation>
    <scope>NUCLEOTIDE SEQUENCE [LARGE SCALE GENOMIC DNA]</scope>
    <source>
        <strain evidence="2">HA-2024</strain>
        <tissue evidence="2">Whole body</tissue>
    </source>
</reference>
<feature type="signal peptide" evidence="1">
    <location>
        <begin position="1"/>
        <end position="16"/>
    </location>
</feature>
<gene>
    <name evidence="2" type="ORF">pipiens_015417</name>
</gene>
<dbReference type="EMBL" id="JBEHCU010010153">
    <property type="protein sequence ID" value="KAL1378694.1"/>
    <property type="molecule type" value="Genomic_DNA"/>
</dbReference>
<dbReference type="Proteomes" id="UP001562425">
    <property type="component" value="Unassembled WGS sequence"/>
</dbReference>
<keyword evidence="3" id="KW-1185">Reference proteome</keyword>
<comment type="caution">
    <text evidence="2">The sequence shown here is derived from an EMBL/GenBank/DDBJ whole genome shotgun (WGS) entry which is preliminary data.</text>
</comment>
<dbReference type="AlphaFoldDB" id="A0ABD1CQJ0"/>
<name>A0ABD1CQJ0_CULPP</name>
<feature type="chain" id="PRO_5044888566" evidence="1">
    <location>
        <begin position="17"/>
        <end position="457"/>
    </location>
</feature>
<evidence type="ECO:0000313" key="3">
    <source>
        <dbReference type="Proteomes" id="UP001562425"/>
    </source>
</evidence>
<evidence type="ECO:0000256" key="1">
    <source>
        <dbReference type="SAM" id="SignalP"/>
    </source>
</evidence>
<proteinExistence type="predicted"/>
<evidence type="ECO:0000313" key="2">
    <source>
        <dbReference type="EMBL" id="KAL1378694.1"/>
    </source>
</evidence>